<dbReference type="InterPro" id="IPR002318">
    <property type="entry name" value="Ala-tRNA-lgiase_IIc"/>
</dbReference>
<dbReference type="PANTHER" id="PTHR11777">
    <property type="entry name" value="ALANYL-TRNA SYNTHETASE"/>
    <property type="match status" value="1"/>
</dbReference>
<dbReference type="SUPFAM" id="SSF50447">
    <property type="entry name" value="Translation proteins"/>
    <property type="match status" value="1"/>
</dbReference>
<keyword evidence="5 11" id="KW-0547">Nucleotide-binding</keyword>
<feature type="binding site" evidence="11">
    <location>
        <position position="560"/>
    </location>
    <ligand>
        <name>Zn(2+)</name>
        <dbReference type="ChEBI" id="CHEBI:29105"/>
    </ligand>
</feature>
<dbReference type="HAMAP" id="MF_00036_B">
    <property type="entry name" value="Ala_tRNA_synth_B"/>
    <property type="match status" value="1"/>
</dbReference>
<dbReference type="EC" id="6.1.1.7" evidence="11"/>
<evidence type="ECO:0000256" key="9">
    <source>
        <dbReference type="ARBA" id="ARBA00022917"/>
    </source>
</evidence>
<keyword evidence="2 11" id="KW-0820">tRNA-binding</keyword>
<dbReference type="InterPro" id="IPR018165">
    <property type="entry name" value="Ala-tRNA-synth_IIc_core"/>
</dbReference>
<dbReference type="PANTHER" id="PTHR11777:SF9">
    <property type="entry name" value="ALANINE--TRNA LIGASE, CYTOPLASMIC"/>
    <property type="match status" value="1"/>
</dbReference>
<dbReference type="GO" id="GO:0006419">
    <property type="term" value="P:alanyl-tRNA aminoacylation"/>
    <property type="evidence" value="ECO:0007669"/>
    <property type="project" value="UniProtKB-UniRule"/>
</dbReference>
<keyword evidence="9 11" id="KW-0648">Protein biosynthesis</keyword>
<dbReference type="eggNOG" id="COG0013">
    <property type="taxonomic scope" value="Bacteria"/>
</dbReference>
<evidence type="ECO:0000256" key="4">
    <source>
        <dbReference type="ARBA" id="ARBA00022723"/>
    </source>
</evidence>
<dbReference type="OrthoDB" id="9803884at2"/>
<dbReference type="PROSITE" id="PS50860">
    <property type="entry name" value="AA_TRNA_LIGASE_II_ALA"/>
    <property type="match status" value="1"/>
</dbReference>
<dbReference type="PRINTS" id="PR00980">
    <property type="entry name" value="TRNASYNTHALA"/>
</dbReference>
<keyword evidence="8 11" id="KW-0694">RNA-binding</keyword>
<dbReference type="GO" id="GO:0002161">
    <property type="term" value="F:aminoacyl-tRNA deacylase activity"/>
    <property type="evidence" value="ECO:0007669"/>
    <property type="project" value="TreeGrafter"/>
</dbReference>
<dbReference type="AlphaFoldDB" id="F0SQU8"/>
<evidence type="ECO:0000256" key="8">
    <source>
        <dbReference type="ARBA" id="ARBA00022884"/>
    </source>
</evidence>
<dbReference type="FunFam" id="2.40.30.130:FF:000001">
    <property type="entry name" value="Alanine--tRNA ligase"/>
    <property type="match status" value="1"/>
</dbReference>
<dbReference type="SMART" id="SM00863">
    <property type="entry name" value="tRNA_SAD"/>
    <property type="match status" value="1"/>
</dbReference>
<dbReference type="GO" id="GO:0004813">
    <property type="term" value="F:alanine-tRNA ligase activity"/>
    <property type="evidence" value="ECO:0007669"/>
    <property type="project" value="UniProtKB-UniRule"/>
</dbReference>
<evidence type="ECO:0000256" key="5">
    <source>
        <dbReference type="ARBA" id="ARBA00022741"/>
    </source>
</evidence>
<evidence type="ECO:0000313" key="14">
    <source>
        <dbReference type="Proteomes" id="UP000006860"/>
    </source>
</evidence>
<dbReference type="InterPro" id="IPR018163">
    <property type="entry name" value="Thr/Ala-tRNA-synth_IIc_edit"/>
</dbReference>
<dbReference type="SUPFAM" id="SSF101353">
    <property type="entry name" value="Putative anticodon-binding domain of alanyl-tRNA synthetase (AlaRS)"/>
    <property type="match status" value="1"/>
</dbReference>
<comment type="catalytic activity">
    <reaction evidence="11">
        <text>tRNA(Ala) + L-alanine + ATP = L-alanyl-tRNA(Ala) + AMP + diphosphate</text>
        <dbReference type="Rhea" id="RHEA:12540"/>
        <dbReference type="Rhea" id="RHEA-COMP:9657"/>
        <dbReference type="Rhea" id="RHEA-COMP:9923"/>
        <dbReference type="ChEBI" id="CHEBI:30616"/>
        <dbReference type="ChEBI" id="CHEBI:33019"/>
        <dbReference type="ChEBI" id="CHEBI:57972"/>
        <dbReference type="ChEBI" id="CHEBI:78442"/>
        <dbReference type="ChEBI" id="CHEBI:78497"/>
        <dbReference type="ChEBI" id="CHEBI:456215"/>
        <dbReference type="EC" id="6.1.1.7"/>
    </reaction>
</comment>
<dbReference type="Gene3D" id="6.10.250.550">
    <property type="match status" value="1"/>
</dbReference>
<dbReference type="HOGENOM" id="CLU_004485_1_1_0"/>
<dbReference type="InterPro" id="IPR009000">
    <property type="entry name" value="Transl_B-barrel_sf"/>
</dbReference>
<keyword evidence="6 11" id="KW-0862">Zinc</keyword>
<dbReference type="Pfam" id="PF02272">
    <property type="entry name" value="DHHA1"/>
    <property type="match status" value="1"/>
</dbReference>
<organism evidence="13 14">
    <name type="scientific">Rubinisphaera brasiliensis (strain ATCC 49424 / DSM 5305 / JCM 21570 / IAM 15109 / NBRC 103401 / IFAM 1448)</name>
    <name type="common">Planctomyces brasiliensis</name>
    <dbReference type="NCBI Taxonomy" id="756272"/>
    <lineage>
        <taxon>Bacteria</taxon>
        <taxon>Pseudomonadati</taxon>
        <taxon>Planctomycetota</taxon>
        <taxon>Planctomycetia</taxon>
        <taxon>Planctomycetales</taxon>
        <taxon>Planctomycetaceae</taxon>
        <taxon>Rubinisphaera</taxon>
    </lineage>
</organism>
<dbReference type="Gene3D" id="2.40.30.130">
    <property type="match status" value="1"/>
</dbReference>
<keyword evidence="3 11" id="KW-0436">Ligase</keyword>
<dbReference type="GO" id="GO:0000049">
    <property type="term" value="F:tRNA binding"/>
    <property type="evidence" value="ECO:0007669"/>
    <property type="project" value="UniProtKB-KW"/>
</dbReference>
<evidence type="ECO:0000256" key="6">
    <source>
        <dbReference type="ARBA" id="ARBA00022833"/>
    </source>
</evidence>
<protein>
    <recommendedName>
        <fullName evidence="11">Alanine--tRNA ligase</fullName>
        <ecNumber evidence="11">6.1.1.7</ecNumber>
    </recommendedName>
    <alternativeName>
        <fullName evidence="11">Alanyl-tRNA synthetase</fullName>
        <shortName evidence="11">AlaRS</shortName>
    </alternativeName>
</protein>
<dbReference type="FunFam" id="3.30.980.10:FF:000004">
    <property type="entry name" value="Alanine--tRNA ligase, cytoplasmic"/>
    <property type="match status" value="1"/>
</dbReference>
<dbReference type="GO" id="GO:0005829">
    <property type="term" value="C:cytosol"/>
    <property type="evidence" value="ECO:0007669"/>
    <property type="project" value="TreeGrafter"/>
</dbReference>
<dbReference type="GO" id="GO:0008270">
    <property type="term" value="F:zinc ion binding"/>
    <property type="evidence" value="ECO:0007669"/>
    <property type="project" value="UniProtKB-UniRule"/>
</dbReference>
<proteinExistence type="inferred from homology"/>
<comment type="function">
    <text evidence="11">Catalyzes the attachment of alanine to tRNA(Ala) in a two-step reaction: alanine is first activated by ATP to form Ala-AMP and then transferred to the acceptor end of tRNA(Ala). Also edits incorrectly charged Ser-tRNA(Ala) and Gly-tRNA(Ala) via its editing domain.</text>
</comment>
<comment type="domain">
    <text evidence="11">Consists of three domains; the N-terminal catalytic domain, the editing domain and the C-terminal C-Ala domain. The editing domain removes incorrectly charged amino acids, while the C-Ala domain, along with tRNA(Ala), serves as a bridge to cooperatively bring together the editing and aminoacylation centers thus stimulating deacylation of misacylated tRNAs.</text>
</comment>
<feature type="domain" description="Alanyl-transfer RNA synthetases family profile" evidence="12">
    <location>
        <begin position="1"/>
        <end position="701"/>
    </location>
</feature>
<dbReference type="SUPFAM" id="SSF55186">
    <property type="entry name" value="ThrRS/AlaRS common domain"/>
    <property type="match status" value="1"/>
</dbReference>
<evidence type="ECO:0000259" key="12">
    <source>
        <dbReference type="PROSITE" id="PS50860"/>
    </source>
</evidence>
<dbReference type="Gene3D" id="3.30.54.20">
    <property type="match status" value="1"/>
</dbReference>
<evidence type="ECO:0000256" key="3">
    <source>
        <dbReference type="ARBA" id="ARBA00022598"/>
    </source>
</evidence>
<dbReference type="Pfam" id="PF01411">
    <property type="entry name" value="tRNA-synt_2c"/>
    <property type="match status" value="1"/>
</dbReference>
<feature type="binding site" evidence="11">
    <location>
        <position position="662"/>
    </location>
    <ligand>
        <name>Zn(2+)</name>
        <dbReference type="ChEBI" id="CHEBI:29105"/>
    </ligand>
</feature>
<feature type="binding site" evidence="11">
    <location>
        <position position="556"/>
    </location>
    <ligand>
        <name>Zn(2+)</name>
        <dbReference type="ChEBI" id="CHEBI:29105"/>
    </ligand>
</feature>
<evidence type="ECO:0000256" key="10">
    <source>
        <dbReference type="ARBA" id="ARBA00023146"/>
    </source>
</evidence>
<name>F0SQU8_RUBBR</name>
<sequence>MKTDELRDAYLSFFEEKGCIRRPSDVLVPNDPTVLFTPAGMNQFKNEFLGIGKLEFTKATTCQKCLRTGDIGNVGVTAYHHTFFEMLGNFSFGDYFKREAIHWAWEFLTDKKWLGLDGERLTVTVYLDDDEAFGIWENEIGLPKNRIKREDEYENFWPAGAPTEGPDGVCGPCSEIYYHPPTGGKEVEIWNLVFTQFNRVGNPPDNLKPLPMKNIDTGMGLERTAAVLQGVESNFEIDTLKPLCETVGDVLGVKYNFGGEHGRAMRRIADHVRAVTMCVHENVLPDNKEQGYVVRQLLRRAVLESYLIGKQEPVLHLLVPKVVELLGKPYPELKETVGSVQSAIQEEENAFLDTIERGLNRFERCLDGAKSSGIISGKDAFQLHTTDGFLYELTDALAARHNLKVDRIGFDKLMEEHGIISNAGKQKSVMAEGPLDAIRKTSGGTEFLGYEATSAEGKVVGIIAEKQLVDEVTEVGHRDVIAVVIDRTPFYAESGGQVGDIGSLTADGIEFVVQDTQKDGDLWLHIGHLKQGKLEVGQTLTAEVDGERRDAIRRAHSATHLMHHALRETLGENATQRGSKVQQDELRFDFAHKKPVSPEELRRIEDMVNSHIANGNDVATDLMKIEDARAKGAMALFGEKYPDLVRVVSMGDYSIELCGGTHLSNTGQVGVFKIIAEEPVAKGVRRLVAYTGEKAIEESRKKEELLRELMLELKVSAPEDLIRKVQSLQAELKDTKKKLSDQMRQSVGDEVDTLLQNAEKVGDVAVITFQPENVDKDVLRDYADRLRTKQKAAVLLAAEIDGKVALLAAVSKDLVKQGVNASDCVKAAAKLVKGGGGGRPDLAEAGGKDPSKISEALKAGAEFYRSKLG</sequence>
<dbReference type="InterPro" id="IPR023033">
    <property type="entry name" value="Ala_tRNA_ligase_euk/bac"/>
</dbReference>
<dbReference type="FunFam" id="3.10.310.40:FF:000001">
    <property type="entry name" value="Alanine--tRNA ligase"/>
    <property type="match status" value="1"/>
</dbReference>
<comment type="similarity">
    <text evidence="1 11">Belongs to the class-II aminoacyl-tRNA synthetase family.</text>
</comment>
<keyword evidence="10 11" id="KW-0030">Aminoacyl-tRNA synthetase</keyword>
<dbReference type="Pfam" id="PF07973">
    <property type="entry name" value="tRNA_SAD"/>
    <property type="match status" value="1"/>
</dbReference>
<reference evidence="14" key="1">
    <citation type="submission" date="2011-02" db="EMBL/GenBank/DDBJ databases">
        <title>The complete genome of Planctomyces brasiliensis DSM 5305.</title>
        <authorList>
            <person name="Lucas S."/>
            <person name="Copeland A."/>
            <person name="Lapidus A."/>
            <person name="Bruce D."/>
            <person name="Goodwin L."/>
            <person name="Pitluck S."/>
            <person name="Kyrpides N."/>
            <person name="Mavromatis K."/>
            <person name="Pagani I."/>
            <person name="Ivanova N."/>
            <person name="Ovchinnikova G."/>
            <person name="Lu M."/>
            <person name="Detter J.C."/>
            <person name="Han C."/>
            <person name="Land M."/>
            <person name="Hauser L."/>
            <person name="Markowitz V."/>
            <person name="Cheng J.-F."/>
            <person name="Hugenholtz P."/>
            <person name="Woyke T."/>
            <person name="Wu D."/>
            <person name="Tindall B."/>
            <person name="Pomrenke H.G."/>
            <person name="Brambilla E."/>
            <person name="Klenk H.-P."/>
            <person name="Eisen J.A."/>
        </authorList>
    </citation>
    <scope>NUCLEOTIDE SEQUENCE [LARGE SCALE GENOMIC DNA]</scope>
    <source>
        <strain evidence="14">ATCC 49424 / DSM 5305 / JCM 21570 / NBRC 103401 / IFAM 1448</strain>
    </source>
</reference>
<dbReference type="KEGG" id="pbs:Plabr_2569"/>
<feature type="binding site" evidence="11">
    <location>
        <position position="658"/>
    </location>
    <ligand>
        <name>Zn(2+)</name>
        <dbReference type="ChEBI" id="CHEBI:29105"/>
    </ligand>
</feature>
<dbReference type="InterPro" id="IPR045864">
    <property type="entry name" value="aa-tRNA-synth_II/BPL/LPL"/>
</dbReference>
<dbReference type="EMBL" id="CP002546">
    <property type="protein sequence ID" value="ADY60169.1"/>
    <property type="molecule type" value="Genomic_DNA"/>
</dbReference>
<evidence type="ECO:0000313" key="13">
    <source>
        <dbReference type="EMBL" id="ADY60169.1"/>
    </source>
</evidence>
<evidence type="ECO:0000256" key="1">
    <source>
        <dbReference type="ARBA" id="ARBA00008226"/>
    </source>
</evidence>
<dbReference type="Gene3D" id="3.10.310.40">
    <property type="match status" value="1"/>
</dbReference>
<keyword evidence="11" id="KW-0963">Cytoplasm</keyword>
<evidence type="ECO:0000256" key="2">
    <source>
        <dbReference type="ARBA" id="ARBA00022555"/>
    </source>
</evidence>
<keyword evidence="7 11" id="KW-0067">ATP-binding</keyword>
<evidence type="ECO:0000256" key="11">
    <source>
        <dbReference type="HAMAP-Rule" id="MF_00036"/>
    </source>
</evidence>
<keyword evidence="4 11" id="KW-0479">Metal-binding</keyword>
<keyword evidence="14" id="KW-1185">Reference proteome</keyword>
<dbReference type="CDD" id="cd00673">
    <property type="entry name" value="AlaRS_core"/>
    <property type="match status" value="1"/>
</dbReference>
<gene>
    <name evidence="11" type="primary">alaS</name>
    <name evidence="13" type="ordered locus">Plabr_2569</name>
</gene>
<dbReference type="NCBIfam" id="TIGR00344">
    <property type="entry name" value="alaS"/>
    <property type="match status" value="1"/>
</dbReference>
<dbReference type="SUPFAM" id="SSF55681">
    <property type="entry name" value="Class II aaRS and biotin synthetases"/>
    <property type="match status" value="1"/>
</dbReference>
<comment type="subcellular location">
    <subcellularLocation>
        <location evidence="11">Cytoplasm</location>
    </subcellularLocation>
</comment>
<dbReference type="InterPro" id="IPR012947">
    <property type="entry name" value="tRNA_SAD"/>
</dbReference>
<dbReference type="InterPro" id="IPR050058">
    <property type="entry name" value="Ala-tRNA_ligase"/>
</dbReference>
<evidence type="ECO:0000256" key="7">
    <source>
        <dbReference type="ARBA" id="ARBA00022840"/>
    </source>
</evidence>
<dbReference type="FunFam" id="3.30.54.20:FF:000001">
    <property type="entry name" value="Alanine--tRNA ligase"/>
    <property type="match status" value="1"/>
</dbReference>
<dbReference type="InterPro" id="IPR003156">
    <property type="entry name" value="DHHA1_dom"/>
</dbReference>
<dbReference type="InterPro" id="IPR018162">
    <property type="entry name" value="Ala-tRNA-ligase_IIc_anticod-bd"/>
</dbReference>
<dbReference type="Proteomes" id="UP000006860">
    <property type="component" value="Chromosome"/>
</dbReference>
<dbReference type="STRING" id="756272.Plabr_2569"/>
<accession>F0SQU8</accession>
<dbReference type="RefSeq" id="WP_013628893.1">
    <property type="nucleotide sequence ID" value="NC_015174.1"/>
</dbReference>
<dbReference type="InterPro" id="IPR018164">
    <property type="entry name" value="Ala-tRNA-synth_IIc_N"/>
</dbReference>
<dbReference type="Gene3D" id="3.30.930.10">
    <property type="entry name" value="Bira Bifunctional Protein, Domain 2"/>
    <property type="match status" value="1"/>
</dbReference>
<comment type="cofactor">
    <cofactor evidence="11">
        <name>Zn(2+)</name>
        <dbReference type="ChEBI" id="CHEBI:29105"/>
    </cofactor>
    <text evidence="11">Binds 1 zinc ion per subunit.</text>
</comment>
<dbReference type="Gene3D" id="3.30.980.10">
    <property type="entry name" value="Threonyl-trna Synthetase, Chain A, domain 2"/>
    <property type="match status" value="1"/>
</dbReference>
<dbReference type="GO" id="GO:0005524">
    <property type="term" value="F:ATP binding"/>
    <property type="evidence" value="ECO:0007669"/>
    <property type="project" value="UniProtKB-UniRule"/>
</dbReference>